<dbReference type="KEGG" id="mfq:MYF_01715"/>
<sequence length="564" mass="66096">MTKRRKILLSAVLFFSIAIGIGGYFSYLNFFNSSPKNIFTGLDLVLVDKKTKIKDPKLEEIKDYKESDFIKFNSWAVHANDKNDDLNIELGQKESFFSELSSFDLKKIKQNNIIFPEGYKGFDFNTDNNFVTKENNEKFLGSENDNLLVYDLNYPKINELIQEKEAFKSDILNQKFTIFDSKARNKIFKINKIGVYSQPLKSEEYDWIYQKNVKFKTGTAAILDASHDKALLITNYHVIKPSEYSYKDETFEINSQNLRFWNKLGGNFLEWYDNGKIYSLDRDNTALLFYLKEVFEKKIVQPDHAKVIKYLIDFYNNYFEIPSNFDDKKFDIGIFYFNYKKFNEDLKSLAKFYYDKKAEILKKIQQNNKVDNLSDKNKGSIESKFNDFLISYQNFINFWEKMSKEKPVEISEKVWKKGDYSYDLNISLFWPKAKIMKNNFKGVFANDPQENFSRLSLYFYTNNGPGASGSGVFNKKGELQFINAFGLINNFYNNDSKVEKNYYDKLNTNISLSGGVPLVTEEYNLASSIKSFYPSKQKNAFSFIKNEDVKVIDVLKQKTRKILL</sequence>
<dbReference type="STRING" id="743971.MYF_01715"/>
<evidence type="ECO:0000256" key="1">
    <source>
        <dbReference type="SAM" id="Phobius"/>
    </source>
</evidence>
<dbReference type="RefSeq" id="WP_002557520.1">
    <property type="nucleotide sequence ID" value="NZ_CP007585.1"/>
</dbReference>
<keyword evidence="1" id="KW-1133">Transmembrane helix</keyword>
<keyword evidence="3" id="KW-1185">Reference proteome</keyword>
<dbReference type="NCBIfam" id="NF045845">
    <property type="entry name" value="Mhp366_Mhp367_fam"/>
    <property type="match status" value="1"/>
</dbReference>
<reference evidence="2 3" key="1">
    <citation type="journal article" date="2015" name="Genome Announc.">
        <title>Complete Genome Sequence of Mycoplasma flocculare Strain Ms42T (ATCC 27399T).</title>
        <authorList>
            <person name="Calcutt M.J."/>
            <person name="Foecking M.F."/>
            <person name="Heidari M.B."/>
            <person name="McIntosh M.A."/>
        </authorList>
    </citation>
    <scope>NUCLEOTIDE SEQUENCE [LARGE SCALE GENOMIC DNA]</scope>
    <source>
        <strain evidence="3">ATCC 27399</strain>
    </source>
</reference>
<organism evidence="2 3">
    <name type="scientific">Mesomycoplasma flocculare ATCC 27399</name>
    <dbReference type="NCBI Taxonomy" id="743971"/>
    <lineage>
        <taxon>Bacteria</taxon>
        <taxon>Bacillati</taxon>
        <taxon>Mycoplasmatota</taxon>
        <taxon>Mycoplasmoidales</taxon>
        <taxon>Metamycoplasmataceae</taxon>
        <taxon>Mesomycoplasma</taxon>
    </lineage>
</organism>
<feature type="transmembrane region" description="Helical" evidence="1">
    <location>
        <begin position="7"/>
        <end position="27"/>
    </location>
</feature>
<dbReference type="OrthoDB" id="401396at2"/>
<keyword evidence="1" id="KW-0812">Transmembrane</keyword>
<proteinExistence type="predicted"/>
<evidence type="ECO:0000313" key="2">
    <source>
        <dbReference type="EMBL" id="AJC49857.1"/>
    </source>
</evidence>
<name>A0A0A8E8C2_MESFC</name>
<dbReference type="Proteomes" id="UP000031129">
    <property type="component" value="Chromosome"/>
</dbReference>
<gene>
    <name evidence="2" type="ORF">MYF_01715</name>
</gene>
<evidence type="ECO:0000313" key="3">
    <source>
        <dbReference type="Proteomes" id="UP000031129"/>
    </source>
</evidence>
<accession>A0A0A8E8C2</accession>
<dbReference type="AlphaFoldDB" id="A0A0A8E8C2"/>
<keyword evidence="1" id="KW-0472">Membrane</keyword>
<dbReference type="HOGENOM" id="CLU_027063_1_0_14"/>
<protein>
    <submittedName>
        <fullName evidence="2">Uncharacterized protein</fullName>
    </submittedName>
</protein>
<dbReference type="EMBL" id="CP007585">
    <property type="protein sequence ID" value="AJC49857.1"/>
    <property type="molecule type" value="Genomic_DNA"/>
</dbReference>